<feature type="region of interest" description="Disordered" evidence="1">
    <location>
        <begin position="86"/>
        <end position="111"/>
    </location>
</feature>
<evidence type="ECO:0000313" key="2">
    <source>
        <dbReference type="EMBL" id="GEO31178.1"/>
    </source>
</evidence>
<protein>
    <submittedName>
        <fullName evidence="2">Uncharacterized protein</fullName>
    </submittedName>
</protein>
<name>A0A512D3Y5_9MICO</name>
<keyword evidence="3" id="KW-1185">Reference proteome</keyword>
<dbReference type="Proteomes" id="UP000321534">
    <property type="component" value="Unassembled WGS sequence"/>
</dbReference>
<sequence>MGTRSSDVDRNSESPVSAWWIFTSRPLRVGPGPWRVRVDRIQVEQVVRQALRHEQGLMADEGAAVEATPACDGAQPVEVAGVASRAHGIPPADQGGECPQPHGLGDGARAVPGPTQACGADDIPVRELLQIHHAIVVVRDASVLRGCGQPIADAADVRASPIGAGCRTHRCSGRVLFGRSRTPAILRHAATSAHRATVSKGWAPEVEWRR</sequence>
<dbReference type="EMBL" id="BJYX01000017">
    <property type="protein sequence ID" value="GEO31178.1"/>
    <property type="molecule type" value="Genomic_DNA"/>
</dbReference>
<evidence type="ECO:0000313" key="3">
    <source>
        <dbReference type="Proteomes" id="UP000321534"/>
    </source>
</evidence>
<dbReference type="AlphaFoldDB" id="A0A512D3Y5"/>
<reference evidence="2 3" key="1">
    <citation type="submission" date="2019-07" db="EMBL/GenBank/DDBJ databases">
        <title>Whole genome shotgun sequence of Terrabacter aerolatus NBRC 106305.</title>
        <authorList>
            <person name="Hosoyama A."/>
            <person name="Uohara A."/>
            <person name="Ohji S."/>
            <person name="Ichikawa N."/>
        </authorList>
    </citation>
    <scope>NUCLEOTIDE SEQUENCE [LARGE SCALE GENOMIC DNA]</scope>
    <source>
        <strain evidence="2 3">NBRC 106305</strain>
    </source>
</reference>
<organism evidence="2 3">
    <name type="scientific">Terrabacter aerolatus</name>
    <dbReference type="NCBI Taxonomy" id="422442"/>
    <lineage>
        <taxon>Bacteria</taxon>
        <taxon>Bacillati</taxon>
        <taxon>Actinomycetota</taxon>
        <taxon>Actinomycetes</taxon>
        <taxon>Micrococcales</taxon>
        <taxon>Intrasporangiaceae</taxon>
        <taxon>Terrabacter</taxon>
    </lineage>
</organism>
<evidence type="ECO:0000256" key="1">
    <source>
        <dbReference type="SAM" id="MobiDB-lite"/>
    </source>
</evidence>
<accession>A0A512D3Y5</accession>
<comment type="caution">
    <text evidence="2">The sequence shown here is derived from an EMBL/GenBank/DDBJ whole genome shotgun (WGS) entry which is preliminary data.</text>
</comment>
<proteinExistence type="predicted"/>
<gene>
    <name evidence="2" type="ORF">TAE01_29880</name>
</gene>